<dbReference type="PANTHER" id="PTHR48081">
    <property type="entry name" value="AB HYDROLASE SUPERFAMILY PROTEIN C4A8.06C"/>
    <property type="match status" value="1"/>
</dbReference>
<feature type="domain" description="Alpha/beta hydrolase fold-3" evidence="4">
    <location>
        <begin position="82"/>
        <end position="288"/>
    </location>
</feature>
<dbReference type="RefSeq" id="WP_208691846.1">
    <property type="nucleotide sequence ID" value="NZ_CP022198.1"/>
</dbReference>
<evidence type="ECO:0000313" key="6">
    <source>
        <dbReference type="Proteomes" id="UP000250579"/>
    </source>
</evidence>
<feature type="active site" evidence="3">
    <location>
        <position position="160"/>
    </location>
</feature>
<organism evidence="5 6">
    <name type="scientific">Pseudomonas oryzihabitans</name>
    <dbReference type="NCBI Taxonomy" id="47885"/>
    <lineage>
        <taxon>Bacteria</taxon>
        <taxon>Pseudomonadati</taxon>
        <taxon>Pseudomonadota</taxon>
        <taxon>Gammaproteobacteria</taxon>
        <taxon>Pseudomonadales</taxon>
        <taxon>Pseudomonadaceae</taxon>
        <taxon>Pseudomonas</taxon>
    </lineage>
</organism>
<evidence type="ECO:0000259" key="4">
    <source>
        <dbReference type="Pfam" id="PF07859"/>
    </source>
</evidence>
<protein>
    <submittedName>
        <fullName evidence="5">Alpha/beta hydrolase</fullName>
    </submittedName>
</protein>
<dbReference type="PANTHER" id="PTHR48081:SF8">
    <property type="entry name" value="ALPHA_BETA HYDROLASE FOLD-3 DOMAIN-CONTAINING PROTEIN-RELATED"/>
    <property type="match status" value="1"/>
</dbReference>
<dbReference type="PROSITE" id="PS01174">
    <property type="entry name" value="LIPASE_GDXG_SER"/>
    <property type="match status" value="1"/>
</dbReference>
<comment type="similarity">
    <text evidence="1">Belongs to the 'GDXG' lipolytic enzyme family.</text>
</comment>
<evidence type="ECO:0000313" key="5">
    <source>
        <dbReference type="EMBL" id="AXA67767.1"/>
    </source>
</evidence>
<dbReference type="PROSITE" id="PS01173">
    <property type="entry name" value="LIPASE_GDXG_HIS"/>
    <property type="match status" value="1"/>
</dbReference>
<name>A0A2Z5AB09_9PSED</name>
<accession>A0A2Z5AB09</accession>
<dbReference type="InterPro" id="IPR050300">
    <property type="entry name" value="GDXG_lipolytic_enzyme"/>
</dbReference>
<evidence type="ECO:0000256" key="3">
    <source>
        <dbReference type="PROSITE-ProRule" id="PRU10038"/>
    </source>
</evidence>
<dbReference type="AlphaFoldDB" id="A0A2Z5AB09"/>
<reference evidence="5 6" key="1">
    <citation type="submission" date="2017-06" db="EMBL/GenBank/DDBJ databases">
        <title>Evolution towards high GC content and high-temperature stress adaptation in endophytic Pseudomonas oryzihabitans impacted its plant-growth promoting traits.</title>
        <authorList>
            <person name="Nascimento F.X."/>
        </authorList>
    </citation>
    <scope>NUCLEOTIDE SEQUENCE [LARGE SCALE GENOMIC DNA]</scope>
    <source>
        <strain evidence="5 6">MS8</strain>
    </source>
</reference>
<keyword evidence="2 5" id="KW-0378">Hydrolase</keyword>
<dbReference type="InterPro" id="IPR002168">
    <property type="entry name" value="Lipase_GDXG_HIS_AS"/>
</dbReference>
<dbReference type="Pfam" id="PF07859">
    <property type="entry name" value="Abhydrolase_3"/>
    <property type="match status" value="1"/>
</dbReference>
<dbReference type="Proteomes" id="UP000250579">
    <property type="component" value="Chromosome"/>
</dbReference>
<dbReference type="InterPro" id="IPR013094">
    <property type="entry name" value="AB_hydrolase_3"/>
</dbReference>
<dbReference type="SUPFAM" id="SSF53474">
    <property type="entry name" value="alpha/beta-Hydrolases"/>
    <property type="match status" value="1"/>
</dbReference>
<dbReference type="EMBL" id="CP022198">
    <property type="protein sequence ID" value="AXA67767.1"/>
    <property type="molecule type" value="Genomic_DNA"/>
</dbReference>
<proteinExistence type="inferred from homology"/>
<dbReference type="GO" id="GO:0016787">
    <property type="term" value="F:hydrolase activity"/>
    <property type="evidence" value="ECO:0007669"/>
    <property type="project" value="UniProtKB-KW"/>
</dbReference>
<dbReference type="InterPro" id="IPR029058">
    <property type="entry name" value="AB_hydrolase_fold"/>
</dbReference>
<evidence type="ECO:0000256" key="1">
    <source>
        <dbReference type="ARBA" id="ARBA00010515"/>
    </source>
</evidence>
<dbReference type="InterPro" id="IPR033140">
    <property type="entry name" value="Lipase_GDXG_put_SER_AS"/>
</dbReference>
<dbReference type="Gene3D" id="3.40.50.1820">
    <property type="entry name" value="alpha/beta hydrolase"/>
    <property type="match status" value="1"/>
</dbReference>
<evidence type="ECO:0000256" key="2">
    <source>
        <dbReference type="ARBA" id="ARBA00022801"/>
    </source>
</evidence>
<sequence>MNIHPDLEAFLDLVDQGRAAGRPPLHALAIAAARASFAEASRELDPIAPALAHEPLNLPARDGAQLAARLYLPRATRPAPAILYFHGGGYCVGDLETHDALCRRLAVATDSAVLAVGYRRAPEHPFPGPVEDALDAWAWLVAQATDLGLDPQRLVVAGDSAGATLATVVAATAARLGQPAPRAQVLCYPTTDALGDYESREVFADGYLLESATLDWFYGQYLPAPALRADPRCSPLRGPVPVGLAPALVLLAQFDPLLDEGRAYAEHLLTAGAEVEWAICPGLTHDFLRLGSLVPDVAEHYGRIGAFLAERAGF</sequence>
<gene>
    <name evidence="5" type="ORF">CE139_18745</name>
</gene>